<accession>A0A8S3V1D5</accession>
<comment type="caution">
    <text evidence="1">The sequence shown here is derived from an EMBL/GenBank/DDBJ whole genome shotgun (WGS) entry which is preliminary data.</text>
</comment>
<protein>
    <submittedName>
        <fullName evidence="1">Uncharacterized protein</fullName>
    </submittedName>
</protein>
<keyword evidence="2" id="KW-1185">Reference proteome</keyword>
<evidence type="ECO:0000313" key="1">
    <source>
        <dbReference type="EMBL" id="CAG2251469.1"/>
    </source>
</evidence>
<evidence type="ECO:0000313" key="2">
    <source>
        <dbReference type="Proteomes" id="UP000683360"/>
    </source>
</evidence>
<sequence length="335" mass="38095">MFSDASFTLTDSPSRNLLKDQISKLKKVEFDSADIETLKEKVEREGEMLEEICKFINQNGVTKDCIKDLQHDVKALKEGHVEFAYEQGKICDKLGIIIEMLHAISMETHVYAEKKGTIEDDTFGMTEKLVDAVGRIDYKNIDERLVVENITKCSDTNDNQDNFKVVSAKQRCIILNLKCTPYVLKSEQSFRSAVKSLLSDIVQARNIDTDSPLTIVLQLKFCSPLTEDKINMIKNVVERERDTTDVSSSQGVKEIQKKLEVYKISSFKSQVLEMTNKYGIIILTDESHIPAEADVEVRLIGGSNFHLALPAKVVKNVIEFEIPWDKSSWNITFTW</sequence>
<organism evidence="1 2">
    <name type="scientific">Mytilus edulis</name>
    <name type="common">Blue mussel</name>
    <dbReference type="NCBI Taxonomy" id="6550"/>
    <lineage>
        <taxon>Eukaryota</taxon>
        <taxon>Metazoa</taxon>
        <taxon>Spiralia</taxon>
        <taxon>Lophotrochozoa</taxon>
        <taxon>Mollusca</taxon>
        <taxon>Bivalvia</taxon>
        <taxon>Autobranchia</taxon>
        <taxon>Pteriomorphia</taxon>
        <taxon>Mytilida</taxon>
        <taxon>Mytiloidea</taxon>
        <taxon>Mytilidae</taxon>
        <taxon>Mytilinae</taxon>
        <taxon>Mytilus</taxon>
    </lineage>
</organism>
<dbReference type="Proteomes" id="UP000683360">
    <property type="component" value="Unassembled WGS sequence"/>
</dbReference>
<proteinExistence type="predicted"/>
<gene>
    <name evidence="1" type="ORF">MEDL_63158</name>
</gene>
<reference evidence="1" key="1">
    <citation type="submission" date="2021-03" db="EMBL/GenBank/DDBJ databases">
        <authorList>
            <person name="Bekaert M."/>
        </authorList>
    </citation>
    <scope>NUCLEOTIDE SEQUENCE</scope>
</reference>
<name>A0A8S3V1D5_MYTED</name>
<dbReference type="EMBL" id="CAJPWZ010003090">
    <property type="protein sequence ID" value="CAG2251469.1"/>
    <property type="molecule type" value="Genomic_DNA"/>
</dbReference>
<dbReference type="OrthoDB" id="10677809at2759"/>
<dbReference type="AlphaFoldDB" id="A0A8S3V1D5"/>